<organism evidence="1 2">
    <name type="scientific">Blautia producta</name>
    <dbReference type="NCBI Taxonomy" id="33035"/>
    <lineage>
        <taxon>Bacteria</taxon>
        <taxon>Bacillati</taxon>
        <taxon>Bacillota</taxon>
        <taxon>Clostridia</taxon>
        <taxon>Lachnospirales</taxon>
        <taxon>Lachnospiraceae</taxon>
        <taxon>Blautia</taxon>
    </lineage>
</organism>
<protein>
    <submittedName>
        <fullName evidence="1">Uncharacterized protein</fullName>
    </submittedName>
</protein>
<gene>
    <name evidence="1" type="ORF">PMF13cell1_00825</name>
</gene>
<evidence type="ECO:0000313" key="2">
    <source>
        <dbReference type="Proteomes" id="UP000289794"/>
    </source>
</evidence>
<name>A0A4P6LSS4_9FIRM</name>
<dbReference type="SUPFAM" id="SSF109998">
    <property type="entry name" value="Triger factor/SurA peptide-binding domain-like"/>
    <property type="match status" value="1"/>
</dbReference>
<dbReference type="InterPro" id="IPR027304">
    <property type="entry name" value="Trigger_fact/SurA_dom_sf"/>
</dbReference>
<accession>A0A4P6LSS4</accession>
<dbReference type="KEGG" id="bpro:PMF13cell1_00825"/>
<evidence type="ECO:0000313" key="1">
    <source>
        <dbReference type="EMBL" id="QBE95304.1"/>
    </source>
</evidence>
<dbReference type="Proteomes" id="UP000289794">
    <property type="component" value="Chromosome"/>
</dbReference>
<reference evidence="1 2" key="1">
    <citation type="submission" date="2019-01" db="EMBL/GenBank/DDBJ databases">
        <title>PMF-metabolizing Aryl O-demethylase.</title>
        <authorList>
            <person name="Kim M."/>
        </authorList>
    </citation>
    <scope>NUCLEOTIDE SEQUENCE [LARGE SCALE GENOMIC DNA]</scope>
    <source>
        <strain evidence="1 2">PMF1</strain>
    </source>
</reference>
<sequence>MKKKNRILIAVLCLLAVGGGILFYNKNADVGQNFDETKAFEKLTKKNPYLKDDKRKTAGEDIYAKGEHIVITDEELEWQTEVFKLTSSNVPEGDAFDFICKFKTLYYVAAQNGFLVSDEELDRAIALNIETYELMKKEGEVDALYESYGGAQNYEDAMREVTRKSMTIEKYMSSLKEEFAGDFTEEQIALGALEEKWAYKRTDIEKSLVEEENIQKQ</sequence>
<proteinExistence type="predicted"/>
<dbReference type="RefSeq" id="WP_130179901.1">
    <property type="nucleotide sequence ID" value="NZ_CP035945.1"/>
</dbReference>
<dbReference type="AlphaFoldDB" id="A0A4P6LSS4"/>
<dbReference type="EMBL" id="CP035945">
    <property type="protein sequence ID" value="QBE95304.1"/>
    <property type="molecule type" value="Genomic_DNA"/>
</dbReference>